<protein>
    <submittedName>
        <fullName evidence="1">Short chain dehydrogenase</fullName>
    </submittedName>
</protein>
<proteinExistence type="predicted"/>
<dbReference type="InterPro" id="IPR002347">
    <property type="entry name" value="SDR_fam"/>
</dbReference>
<keyword evidence="2" id="KW-1185">Reference proteome</keyword>
<dbReference type="Gene3D" id="3.40.50.720">
    <property type="entry name" value="NAD(P)-binding Rossmann-like Domain"/>
    <property type="match status" value="1"/>
</dbReference>
<evidence type="ECO:0000313" key="2">
    <source>
        <dbReference type="Proteomes" id="UP000219612"/>
    </source>
</evidence>
<dbReference type="Proteomes" id="UP000219612">
    <property type="component" value="Unassembled WGS sequence"/>
</dbReference>
<dbReference type="EMBL" id="OBDY01000018">
    <property type="protein sequence ID" value="SNY57629.1"/>
    <property type="molecule type" value="Genomic_DNA"/>
</dbReference>
<organism evidence="1 2">
    <name type="scientific">Paractinoplanes atraurantiacus</name>
    <dbReference type="NCBI Taxonomy" id="1036182"/>
    <lineage>
        <taxon>Bacteria</taxon>
        <taxon>Bacillati</taxon>
        <taxon>Actinomycetota</taxon>
        <taxon>Actinomycetes</taxon>
        <taxon>Micromonosporales</taxon>
        <taxon>Micromonosporaceae</taxon>
        <taxon>Paractinoplanes</taxon>
    </lineage>
</organism>
<name>A0A285JBH7_9ACTN</name>
<dbReference type="AlphaFoldDB" id="A0A285JBH7"/>
<dbReference type="RefSeq" id="WP_281260824.1">
    <property type="nucleotide sequence ID" value="NZ_OBDY01000018.1"/>
</dbReference>
<dbReference type="Pfam" id="PF00106">
    <property type="entry name" value="adh_short"/>
    <property type="match status" value="1"/>
</dbReference>
<accession>A0A285JBH7</accession>
<dbReference type="InterPro" id="IPR036291">
    <property type="entry name" value="NAD(P)-bd_dom_sf"/>
</dbReference>
<gene>
    <name evidence="1" type="ORF">SAMN05421748_118147</name>
</gene>
<sequence length="58" mass="6025">MTITFITGANKGLGYETARRLIALGQTVVVGARNPALGAAAAQALGARFPVQPPHRRP</sequence>
<reference evidence="1 2" key="1">
    <citation type="submission" date="2017-09" db="EMBL/GenBank/DDBJ databases">
        <authorList>
            <person name="Ehlers B."/>
            <person name="Leendertz F.H."/>
        </authorList>
    </citation>
    <scope>NUCLEOTIDE SEQUENCE [LARGE SCALE GENOMIC DNA]</scope>
    <source>
        <strain evidence="1 2">CGMCC 4.6857</strain>
    </source>
</reference>
<dbReference type="SUPFAM" id="SSF51735">
    <property type="entry name" value="NAD(P)-binding Rossmann-fold domains"/>
    <property type="match status" value="1"/>
</dbReference>
<evidence type="ECO:0000313" key="1">
    <source>
        <dbReference type="EMBL" id="SNY57629.1"/>
    </source>
</evidence>